<protein>
    <submittedName>
        <fullName evidence="3">Uncharacterized protein LOC114244353</fullName>
    </submittedName>
</protein>
<gene>
    <name evidence="3" type="primary">LOC114244353</name>
</gene>
<dbReference type="GeneID" id="114244353"/>
<keyword evidence="2" id="KW-1185">Reference proteome</keyword>
<keyword evidence="1" id="KW-1133">Transmembrane helix</keyword>
<dbReference type="PANTHER" id="PTHR36694:SF11">
    <property type="entry name" value="LP21121P-RELATED"/>
    <property type="match status" value="1"/>
</dbReference>
<proteinExistence type="predicted"/>
<dbReference type="AlphaFoldDB" id="A0A6J2JUQ2"/>
<dbReference type="Proteomes" id="UP000504629">
    <property type="component" value="Unplaced"/>
</dbReference>
<dbReference type="RefSeq" id="XP_028031934.1">
    <property type="nucleotide sequence ID" value="XM_028176133.1"/>
</dbReference>
<accession>A0A6J2JUQ2</accession>
<feature type="transmembrane region" description="Helical" evidence="1">
    <location>
        <begin position="21"/>
        <end position="43"/>
    </location>
</feature>
<reference evidence="3" key="1">
    <citation type="submission" date="2025-08" db="UniProtKB">
        <authorList>
            <consortium name="RefSeq"/>
        </authorList>
    </citation>
    <scope>IDENTIFICATION</scope>
    <source>
        <tissue evidence="3">Silk gland</tissue>
    </source>
</reference>
<evidence type="ECO:0000256" key="1">
    <source>
        <dbReference type="SAM" id="Phobius"/>
    </source>
</evidence>
<feature type="transmembrane region" description="Helical" evidence="1">
    <location>
        <begin position="101"/>
        <end position="120"/>
    </location>
</feature>
<sequence length="182" mass="20702">MYTSLPFSMEHIPKQKGFGCLSLKFGCILSGLTLILYSVLVIAHSSAAIATASQSLKFDWEGVLTYGVLATVILTHCVTLFLTAIMLVGTLSEKPHLMRPWLVWMSVQIMIYVLMFVFWTTTNMVSHMGDTSMLGYALEFLTLLIRFYMLVLVASYYDLLEKDREYGERLKSLNNQHWYSSA</sequence>
<evidence type="ECO:0000313" key="3">
    <source>
        <dbReference type="RefSeq" id="XP_028031934.1"/>
    </source>
</evidence>
<feature type="transmembrane region" description="Helical" evidence="1">
    <location>
        <begin position="140"/>
        <end position="160"/>
    </location>
</feature>
<keyword evidence="1" id="KW-0472">Membrane</keyword>
<evidence type="ECO:0000313" key="2">
    <source>
        <dbReference type="Proteomes" id="UP000504629"/>
    </source>
</evidence>
<dbReference type="OrthoDB" id="7457895at2759"/>
<organism evidence="2 3">
    <name type="scientific">Bombyx mandarina</name>
    <name type="common">Wild silk moth</name>
    <name type="synonym">Wild silkworm</name>
    <dbReference type="NCBI Taxonomy" id="7092"/>
    <lineage>
        <taxon>Eukaryota</taxon>
        <taxon>Metazoa</taxon>
        <taxon>Ecdysozoa</taxon>
        <taxon>Arthropoda</taxon>
        <taxon>Hexapoda</taxon>
        <taxon>Insecta</taxon>
        <taxon>Pterygota</taxon>
        <taxon>Neoptera</taxon>
        <taxon>Endopterygota</taxon>
        <taxon>Lepidoptera</taxon>
        <taxon>Glossata</taxon>
        <taxon>Ditrysia</taxon>
        <taxon>Bombycoidea</taxon>
        <taxon>Bombycidae</taxon>
        <taxon>Bombycinae</taxon>
        <taxon>Bombyx</taxon>
    </lineage>
</organism>
<keyword evidence="1" id="KW-0812">Transmembrane</keyword>
<dbReference type="PANTHER" id="PTHR36694">
    <property type="entry name" value="PASIFLORA 1, ISOFORM A-RELATED"/>
    <property type="match status" value="1"/>
</dbReference>
<name>A0A6J2JUQ2_BOMMA</name>
<feature type="transmembrane region" description="Helical" evidence="1">
    <location>
        <begin position="63"/>
        <end position="89"/>
    </location>
</feature>
<dbReference type="KEGG" id="bman:114244353"/>